<accession>A0A0A8Z0K5</accession>
<evidence type="ECO:0000313" key="1">
    <source>
        <dbReference type="EMBL" id="JAD32341.1"/>
    </source>
</evidence>
<organism evidence="1">
    <name type="scientific">Arundo donax</name>
    <name type="common">Giant reed</name>
    <name type="synonym">Donax arundinaceus</name>
    <dbReference type="NCBI Taxonomy" id="35708"/>
    <lineage>
        <taxon>Eukaryota</taxon>
        <taxon>Viridiplantae</taxon>
        <taxon>Streptophyta</taxon>
        <taxon>Embryophyta</taxon>
        <taxon>Tracheophyta</taxon>
        <taxon>Spermatophyta</taxon>
        <taxon>Magnoliopsida</taxon>
        <taxon>Liliopsida</taxon>
        <taxon>Poales</taxon>
        <taxon>Poaceae</taxon>
        <taxon>PACMAD clade</taxon>
        <taxon>Arundinoideae</taxon>
        <taxon>Arundineae</taxon>
        <taxon>Arundo</taxon>
    </lineage>
</organism>
<protein>
    <submittedName>
        <fullName evidence="1">Uncharacterized protein</fullName>
    </submittedName>
</protein>
<dbReference type="EMBL" id="GBRH01265554">
    <property type="protein sequence ID" value="JAD32341.1"/>
    <property type="molecule type" value="Transcribed_RNA"/>
</dbReference>
<proteinExistence type="predicted"/>
<name>A0A0A8Z0K5_ARUDO</name>
<reference evidence="1" key="2">
    <citation type="journal article" date="2015" name="Data Brief">
        <title>Shoot transcriptome of the giant reed, Arundo donax.</title>
        <authorList>
            <person name="Barrero R.A."/>
            <person name="Guerrero F.D."/>
            <person name="Moolhuijzen P."/>
            <person name="Goolsby J.A."/>
            <person name="Tidwell J."/>
            <person name="Bellgard S.E."/>
            <person name="Bellgard M.I."/>
        </authorList>
    </citation>
    <scope>NUCLEOTIDE SEQUENCE</scope>
    <source>
        <tissue evidence="1">Shoot tissue taken approximately 20 cm above the soil surface</tissue>
    </source>
</reference>
<reference evidence="1" key="1">
    <citation type="submission" date="2014-09" db="EMBL/GenBank/DDBJ databases">
        <authorList>
            <person name="Magalhaes I.L.F."/>
            <person name="Oliveira U."/>
            <person name="Santos F.R."/>
            <person name="Vidigal T.H.D.A."/>
            <person name="Brescovit A.D."/>
            <person name="Santos A.J."/>
        </authorList>
    </citation>
    <scope>NUCLEOTIDE SEQUENCE</scope>
    <source>
        <tissue evidence="1">Shoot tissue taken approximately 20 cm above the soil surface</tissue>
    </source>
</reference>
<sequence length="32" mass="3944">MKFALLLMHDFKNSNHHPITKSLQWNKQQFFL</sequence>
<dbReference type="AlphaFoldDB" id="A0A0A8Z0K5"/>